<evidence type="ECO:0000313" key="1">
    <source>
        <dbReference type="EMBL" id="JAA72902.1"/>
    </source>
</evidence>
<dbReference type="AlphaFoldDB" id="A0A0K8RP93"/>
<name>A0A0K8RP93_IXORI</name>
<dbReference type="EMBL" id="GADI01000906">
    <property type="protein sequence ID" value="JAA72902.1"/>
    <property type="molecule type" value="mRNA"/>
</dbReference>
<protein>
    <submittedName>
        <fullName evidence="1">Uncharacterized protein</fullName>
    </submittedName>
</protein>
<sequence>DYYTSTCHTHSEKAHAGGASWGHLVAESPATNFLDKVSRVVASGQTAAPLFYVGSMAKLGNADGKRWQLQIDFVELAVNVSTHETSFFAPHVRLRLGLLLPRPRTSSESSSFRGTFHGDAFVGTLL</sequence>
<accession>A0A0K8RP93</accession>
<organism evidence="1">
    <name type="scientific">Ixodes ricinus</name>
    <name type="common">Common tick</name>
    <name type="synonym">Acarus ricinus</name>
    <dbReference type="NCBI Taxonomy" id="34613"/>
    <lineage>
        <taxon>Eukaryota</taxon>
        <taxon>Metazoa</taxon>
        <taxon>Ecdysozoa</taxon>
        <taxon>Arthropoda</taxon>
        <taxon>Chelicerata</taxon>
        <taxon>Arachnida</taxon>
        <taxon>Acari</taxon>
        <taxon>Parasitiformes</taxon>
        <taxon>Ixodida</taxon>
        <taxon>Ixodoidea</taxon>
        <taxon>Ixodidae</taxon>
        <taxon>Ixodinae</taxon>
        <taxon>Ixodes</taxon>
    </lineage>
</organism>
<proteinExistence type="evidence at transcript level"/>
<reference evidence="1" key="1">
    <citation type="submission" date="2012-12" db="EMBL/GenBank/DDBJ databases">
        <title>Identification and characterization of a phenylalanine ammonia-lyase gene family in Isatis indigotica Fort.</title>
        <authorList>
            <person name="Liu Q."/>
            <person name="Chen J."/>
            <person name="Zhou X."/>
            <person name="Di P."/>
            <person name="Xiao Y."/>
            <person name="Xuan H."/>
            <person name="Zhang L."/>
            <person name="Chen W."/>
        </authorList>
    </citation>
    <scope>NUCLEOTIDE SEQUENCE</scope>
    <source>
        <tissue evidence="1">Salivary gland</tissue>
    </source>
</reference>
<feature type="non-terminal residue" evidence="1">
    <location>
        <position position="1"/>
    </location>
</feature>